<reference evidence="3" key="1">
    <citation type="submission" date="2016-10" db="EMBL/GenBank/DDBJ databases">
        <authorList>
            <person name="Varghese N."/>
            <person name="Submissions S."/>
        </authorList>
    </citation>
    <scope>NUCLEOTIDE SEQUENCE [LARGE SCALE GENOMIC DNA]</scope>
    <source>
        <strain evidence="3">CGMCC 1.6963</strain>
    </source>
</reference>
<keyword evidence="3" id="KW-1185">Reference proteome</keyword>
<feature type="transmembrane region" description="Helical" evidence="1">
    <location>
        <begin position="44"/>
        <end position="62"/>
    </location>
</feature>
<keyword evidence="1" id="KW-1133">Transmembrane helix</keyword>
<keyword evidence="1" id="KW-0812">Transmembrane</keyword>
<dbReference type="GO" id="GO:0008556">
    <property type="term" value="F:P-type potassium transmembrane transporter activity"/>
    <property type="evidence" value="ECO:0007669"/>
    <property type="project" value="InterPro"/>
</dbReference>
<dbReference type="AlphaFoldDB" id="A0A1H9XIX5"/>
<evidence type="ECO:0000256" key="1">
    <source>
        <dbReference type="SAM" id="Phobius"/>
    </source>
</evidence>
<dbReference type="GO" id="GO:0005886">
    <property type="term" value="C:plasma membrane"/>
    <property type="evidence" value="ECO:0007669"/>
    <property type="project" value="InterPro"/>
</dbReference>
<evidence type="ECO:0000313" key="2">
    <source>
        <dbReference type="EMBL" id="SES46146.1"/>
    </source>
</evidence>
<organism evidence="2 3">
    <name type="scientific">Pedococcus cremeus</name>
    <dbReference type="NCBI Taxonomy" id="587636"/>
    <lineage>
        <taxon>Bacteria</taxon>
        <taxon>Bacillati</taxon>
        <taxon>Actinomycetota</taxon>
        <taxon>Actinomycetes</taxon>
        <taxon>Micrococcales</taxon>
        <taxon>Intrasporangiaceae</taxon>
        <taxon>Pedococcus</taxon>
    </lineage>
</organism>
<dbReference type="Proteomes" id="UP000199019">
    <property type="component" value="Unassembled WGS sequence"/>
</dbReference>
<protein>
    <submittedName>
        <fullName evidence="2">K+-transporting ATPase, KdpF subunit</fullName>
    </submittedName>
</protein>
<dbReference type="STRING" id="587636.SAMN05216199_3904"/>
<name>A0A1H9XIX5_9MICO</name>
<dbReference type="Pfam" id="PF09604">
    <property type="entry name" value="Potass_KdpF"/>
    <property type="match status" value="1"/>
</dbReference>
<proteinExistence type="predicted"/>
<dbReference type="InterPro" id="IPR011726">
    <property type="entry name" value="KdpF"/>
</dbReference>
<evidence type="ECO:0000313" key="3">
    <source>
        <dbReference type="Proteomes" id="UP000199019"/>
    </source>
</evidence>
<dbReference type="EMBL" id="FOHB01000008">
    <property type="protein sequence ID" value="SES46146.1"/>
    <property type="molecule type" value="Genomic_DNA"/>
</dbReference>
<dbReference type="NCBIfam" id="TIGR02115">
    <property type="entry name" value="potass_kdpF"/>
    <property type="match status" value="1"/>
</dbReference>
<gene>
    <name evidence="2" type="ORF">SAMN05216199_3904</name>
</gene>
<accession>A0A1H9XIX5</accession>
<sequence>MARSGTSVREHLGRQDHVKSRYQDVNGVRRTRSWLFTGGVSENVIAAVLALALIAYLVYALIRPEKF</sequence>
<keyword evidence="1" id="KW-0472">Membrane</keyword>